<dbReference type="EMBL" id="GDIP01230879">
    <property type="protein sequence ID" value="JAI92522.1"/>
    <property type="molecule type" value="Transcribed_RNA"/>
</dbReference>
<dbReference type="PANTHER" id="PTHR33538:SF2">
    <property type="entry name" value="PROTEIN GAMETE EXPRESSED 1"/>
    <property type="match status" value="1"/>
</dbReference>
<organism evidence="1">
    <name type="scientific">Daphnia magna</name>
    <dbReference type="NCBI Taxonomy" id="35525"/>
    <lineage>
        <taxon>Eukaryota</taxon>
        <taxon>Metazoa</taxon>
        <taxon>Ecdysozoa</taxon>
        <taxon>Arthropoda</taxon>
        <taxon>Crustacea</taxon>
        <taxon>Branchiopoda</taxon>
        <taxon>Diplostraca</taxon>
        <taxon>Cladocera</taxon>
        <taxon>Anomopoda</taxon>
        <taxon>Daphniidae</taxon>
        <taxon>Daphnia</taxon>
    </lineage>
</organism>
<keyword evidence="1" id="KW-0687">Ribonucleoprotein</keyword>
<keyword evidence="1" id="KW-0689">Ribosomal protein</keyword>
<dbReference type="AlphaFoldDB" id="A0A0P4YHJ1"/>
<evidence type="ECO:0000313" key="1">
    <source>
        <dbReference type="EMBL" id="JAI92522.1"/>
    </source>
</evidence>
<sequence>MCLTYFFAFAIGTLHLFIVANVESKIIIQDSVRKESYKYSALKDDKQLQEGQLNYNLVVRDSQMPRYGSCWKNALKELEHGCKHLTDDLQRFLALKFTNCFLEKVGQTTYPCENDEDISVCLSQMNNNGFTAFTNFFTHTQSMCYFLQTQVWQEETENTVAKLTDNSIKVVQTLEDTNELQDAILEAQRKSLFQQERLLESSSQLGIALDMSKDNVKDMLDEFRLSTNEQRNMIFEVFDRLSKLQNLVLGEVSGFYSLIFYPTALLTVYLLTSTSRTAAARFWLFVLFGCSLALERCIVHLTVSDDCAYVPADEASKEMYWRIWLVRKSAMLFCVVLLAHFAYKFQDYNLINNTLLMQIQRQNLELKGYFESMGGIGNSNLLSSDVIDFGKKKFNADFSDSSDSEFSYDSEASDGTYVPSSDDDAFITAKSRSSSVVPSPESMLHVSFEEIKKGIKTERPASRSSRSSRCNTPAIQSAYNLRSRSNLRPLNTSNMSNEVNNESPEVFGRKVKEMERIRRHHAHQIIQSVKKTTPSYFSSDDECL</sequence>
<reference evidence="1" key="2">
    <citation type="submission" date="2015-10" db="EMBL/GenBank/DDBJ databases">
        <authorList>
            <person name="Gilbert D.G."/>
        </authorList>
    </citation>
    <scope>NUCLEOTIDE SEQUENCE</scope>
</reference>
<name>A0A0P4YHJ1_9CRUS</name>
<proteinExistence type="predicted"/>
<protein>
    <submittedName>
        <fullName evidence="1">Mitochondrial ribosomal protein VAR1</fullName>
    </submittedName>
</protein>
<dbReference type="OrthoDB" id="377549at2759"/>
<reference evidence="1" key="1">
    <citation type="submission" date="2015-10" db="EMBL/GenBank/DDBJ databases">
        <title>Daphnia magna gene sets from two clonal populations assembled and annotated with EvidentialGene.</title>
        <authorList>
            <person name="Gilbert D."/>
            <person name="Podicheti R."/>
            <person name="Orsini L."/>
            <person name="Colbourne J."/>
            <person name="Pfrender M."/>
        </authorList>
    </citation>
    <scope>NUCLEOTIDE SEQUENCE</scope>
</reference>
<accession>A0A0P4YHJ1</accession>
<dbReference type="InterPro" id="IPR040346">
    <property type="entry name" value="GEX1/Brambleberry"/>
</dbReference>
<dbReference type="GO" id="GO:0005840">
    <property type="term" value="C:ribosome"/>
    <property type="evidence" value="ECO:0007669"/>
    <property type="project" value="UniProtKB-KW"/>
</dbReference>
<dbReference type="PANTHER" id="PTHR33538">
    <property type="entry name" value="PROTEIN GAMETE EXPRESSED 1"/>
    <property type="match status" value="1"/>
</dbReference>